<dbReference type="InterPro" id="IPR052462">
    <property type="entry name" value="SLIRP/GR-RBP-like"/>
</dbReference>
<proteinExistence type="predicted"/>
<dbReference type="Gene3D" id="3.30.70.330">
    <property type="match status" value="1"/>
</dbReference>
<gene>
    <name evidence="5" type="ORF">HK097_004607</name>
</gene>
<feature type="compositionally biased region" description="Gly residues" evidence="3">
    <location>
        <begin position="91"/>
        <end position="127"/>
    </location>
</feature>
<name>A0AAD5SL35_9FUNG</name>
<keyword evidence="6" id="KW-1185">Reference proteome</keyword>
<dbReference type="AlphaFoldDB" id="A0AAD5SL35"/>
<evidence type="ECO:0000256" key="3">
    <source>
        <dbReference type="SAM" id="MobiDB-lite"/>
    </source>
</evidence>
<dbReference type="CDD" id="cd21608">
    <property type="entry name" value="RRM2_NsCP33_like"/>
    <property type="match status" value="1"/>
</dbReference>
<dbReference type="Pfam" id="PF00076">
    <property type="entry name" value="RRM_1"/>
    <property type="match status" value="1"/>
</dbReference>
<dbReference type="InterPro" id="IPR035979">
    <property type="entry name" value="RBD_domain_sf"/>
</dbReference>
<organism evidence="5 6">
    <name type="scientific">Rhizophlyctis rosea</name>
    <dbReference type="NCBI Taxonomy" id="64517"/>
    <lineage>
        <taxon>Eukaryota</taxon>
        <taxon>Fungi</taxon>
        <taxon>Fungi incertae sedis</taxon>
        <taxon>Chytridiomycota</taxon>
        <taxon>Chytridiomycota incertae sedis</taxon>
        <taxon>Chytridiomycetes</taxon>
        <taxon>Rhizophlyctidales</taxon>
        <taxon>Rhizophlyctidaceae</taxon>
        <taxon>Rhizophlyctis</taxon>
    </lineage>
</organism>
<dbReference type="EMBL" id="JADGJD010000022">
    <property type="protein sequence ID" value="KAJ3056746.1"/>
    <property type="molecule type" value="Genomic_DNA"/>
</dbReference>
<evidence type="ECO:0000313" key="5">
    <source>
        <dbReference type="EMBL" id="KAJ3056746.1"/>
    </source>
</evidence>
<sequence>MSRRPEAAPGTKVFVGNLAWSTNDDSLHAAFSAYGQVTDSIVLKDRETQRSRGFGFVTYATPEEAQASIEAMDGQQLDGRQVRVNLANERGSGGGFGGNGGGFGGNRGGYGGQGGYGGNQGGYGGGY</sequence>
<dbReference type="InterPro" id="IPR000504">
    <property type="entry name" value="RRM_dom"/>
</dbReference>
<evidence type="ECO:0000256" key="1">
    <source>
        <dbReference type="ARBA" id="ARBA00022884"/>
    </source>
</evidence>
<dbReference type="InterPro" id="IPR012677">
    <property type="entry name" value="Nucleotide-bd_a/b_plait_sf"/>
</dbReference>
<feature type="region of interest" description="Disordered" evidence="3">
    <location>
        <begin position="88"/>
        <end position="127"/>
    </location>
</feature>
<protein>
    <recommendedName>
        <fullName evidence="4">RRM domain-containing protein</fullName>
    </recommendedName>
</protein>
<dbReference type="InterPro" id="IPR048289">
    <property type="entry name" value="RRM2_NsCP33-like"/>
</dbReference>
<dbReference type="PANTHER" id="PTHR48027">
    <property type="entry name" value="HETEROGENEOUS NUCLEAR RIBONUCLEOPROTEIN 87F-RELATED"/>
    <property type="match status" value="1"/>
</dbReference>
<dbReference type="Proteomes" id="UP001212841">
    <property type="component" value="Unassembled WGS sequence"/>
</dbReference>
<accession>A0AAD5SL35</accession>
<dbReference type="GO" id="GO:0003723">
    <property type="term" value="F:RNA binding"/>
    <property type="evidence" value="ECO:0007669"/>
    <property type="project" value="UniProtKB-UniRule"/>
</dbReference>
<evidence type="ECO:0000259" key="4">
    <source>
        <dbReference type="PROSITE" id="PS50102"/>
    </source>
</evidence>
<feature type="domain" description="RRM" evidence="4">
    <location>
        <begin position="11"/>
        <end position="89"/>
    </location>
</feature>
<dbReference type="SUPFAM" id="SSF54928">
    <property type="entry name" value="RNA-binding domain, RBD"/>
    <property type="match status" value="1"/>
</dbReference>
<evidence type="ECO:0000256" key="2">
    <source>
        <dbReference type="PROSITE-ProRule" id="PRU00176"/>
    </source>
</evidence>
<comment type="caution">
    <text evidence="5">The sequence shown here is derived from an EMBL/GenBank/DDBJ whole genome shotgun (WGS) entry which is preliminary data.</text>
</comment>
<keyword evidence="1 2" id="KW-0694">RNA-binding</keyword>
<reference evidence="5" key="1">
    <citation type="submission" date="2020-05" db="EMBL/GenBank/DDBJ databases">
        <title>Phylogenomic resolution of chytrid fungi.</title>
        <authorList>
            <person name="Stajich J.E."/>
            <person name="Amses K."/>
            <person name="Simmons R."/>
            <person name="Seto K."/>
            <person name="Myers J."/>
            <person name="Bonds A."/>
            <person name="Quandt C.A."/>
            <person name="Barry K."/>
            <person name="Liu P."/>
            <person name="Grigoriev I."/>
            <person name="Longcore J.E."/>
            <person name="James T.Y."/>
        </authorList>
    </citation>
    <scope>NUCLEOTIDE SEQUENCE</scope>
    <source>
        <strain evidence="5">JEL0318</strain>
    </source>
</reference>
<evidence type="ECO:0000313" key="6">
    <source>
        <dbReference type="Proteomes" id="UP001212841"/>
    </source>
</evidence>
<dbReference type="SMART" id="SM00360">
    <property type="entry name" value="RRM"/>
    <property type="match status" value="1"/>
</dbReference>
<dbReference type="PROSITE" id="PS50102">
    <property type="entry name" value="RRM"/>
    <property type="match status" value="1"/>
</dbReference>